<feature type="region of interest" description="Disordered" evidence="9">
    <location>
        <begin position="22"/>
        <end position="41"/>
    </location>
</feature>
<feature type="region of interest" description="Disordered" evidence="9">
    <location>
        <begin position="61"/>
        <end position="108"/>
    </location>
</feature>
<dbReference type="KEGG" id="dci:103505608"/>
<name>A0A3Q0IKA5_DIACI</name>
<dbReference type="GO" id="GO:0009968">
    <property type="term" value="P:negative regulation of signal transduction"/>
    <property type="evidence" value="ECO:0007669"/>
    <property type="project" value="UniProtKB-KW"/>
</dbReference>
<dbReference type="Proteomes" id="UP000079169">
    <property type="component" value="Unplaced"/>
</dbReference>
<dbReference type="AlphaFoldDB" id="A0A3Q0IKA5"/>
<evidence type="ECO:0000313" key="11">
    <source>
        <dbReference type="RefSeq" id="XP_026676701.1"/>
    </source>
</evidence>
<evidence type="ECO:0000256" key="6">
    <source>
        <dbReference type="ARBA" id="ARBA00022753"/>
    </source>
</evidence>
<feature type="compositionally biased region" description="Low complexity" evidence="9">
    <location>
        <begin position="24"/>
        <end position="41"/>
    </location>
</feature>
<keyword evidence="8" id="KW-0472">Membrane</keyword>
<proteinExistence type="inferred from homology"/>
<dbReference type="PANTHER" id="PTHR16514:SF3">
    <property type="entry name" value="LOW-DENSITY LIPOPROTEIN RECEPTOR CLASS A DOMAIN-CONTAINING PROTEIN 4-LIKE ISOFORM X1"/>
    <property type="match status" value="1"/>
</dbReference>
<evidence type="ECO:0000256" key="4">
    <source>
        <dbReference type="ARBA" id="ARBA00022692"/>
    </source>
</evidence>
<comment type="subcellular location">
    <subcellularLocation>
        <location evidence="1">Early endosome membrane</location>
    </subcellularLocation>
    <subcellularLocation>
        <location evidence="2">Endosome membrane</location>
        <topology evidence="2">Single-pass membrane protein</topology>
    </subcellularLocation>
</comment>
<keyword evidence="7" id="KW-1133">Transmembrane helix</keyword>
<dbReference type="PaxDb" id="121845-A0A3Q0IKA5"/>
<reference evidence="11" key="1">
    <citation type="submission" date="2025-08" db="UniProtKB">
        <authorList>
            <consortium name="RefSeq"/>
        </authorList>
    </citation>
    <scope>IDENTIFICATION</scope>
</reference>
<dbReference type="GO" id="GO:0031901">
    <property type="term" value="C:early endosome membrane"/>
    <property type="evidence" value="ECO:0007669"/>
    <property type="project" value="UniProtKB-SubCell"/>
</dbReference>
<evidence type="ECO:0000256" key="3">
    <source>
        <dbReference type="ARBA" id="ARBA00009908"/>
    </source>
</evidence>
<feature type="region of interest" description="Disordered" evidence="9">
    <location>
        <begin position="166"/>
        <end position="195"/>
    </location>
</feature>
<evidence type="ECO:0000256" key="2">
    <source>
        <dbReference type="ARBA" id="ARBA00004190"/>
    </source>
</evidence>
<dbReference type="GO" id="GO:0070412">
    <property type="term" value="F:R-SMAD binding"/>
    <property type="evidence" value="ECO:0007669"/>
    <property type="project" value="InterPro"/>
</dbReference>
<keyword evidence="10" id="KW-1185">Reference proteome</keyword>
<evidence type="ECO:0000256" key="7">
    <source>
        <dbReference type="ARBA" id="ARBA00022989"/>
    </source>
</evidence>
<evidence type="ECO:0000256" key="5">
    <source>
        <dbReference type="ARBA" id="ARBA00022700"/>
    </source>
</evidence>
<feature type="compositionally biased region" description="Polar residues" evidence="9">
    <location>
        <begin position="67"/>
        <end position="88"/>
    </location>
</feature>
<keyword evidence="6" id="KW-0967">Endosome</keyword>
<protein>
    <submittedName>
        <fullName evidence="11">Uncharacterized serine-rich protein C215.13-like</fullName>
    </submittedName>
</protein>
<evidence type="ECO:0000256" key="8">
    <source>
        <dbReference type="ARBA" id="ARBA00023136"/>
    </source>
</evidence>
<gene>
    <name evidence="11" type="primary">LOC103505608</name>
</gene>
<organism evidence="10 11">
    <name type="scientific">Diaphorina citri</name>
    <name type="common">Asian citrus psyllid</name>
    <dbReference type="NCBI Taxonomy" id="121845"/>
    <lineage>
        <taxon>Eukaryota</taxon>
        <taxon>Metazoa</taxon>
        <taxon>Ecdysozoa</taxon>
        <taxon>Arthropoda</taxon>
        <taxon>Hexapoda</taxon>
        <taxon>Insecta</taxon>
        <taxon>Pterygota</taxon>
        <taxon>Neoptera</taxon>
        <taxon>Paraneoptera</taxon>
        <taxon>Hemiptera</taxon>
        <taxon>Sternorrhyncha</taxon>
        <taxon>Psylloidea</taxon>
        <taxon>Psyllidae</taxon>
        <taxon>Diaphorininae</taxon>
        <taxon>Diaphorina</taxon>
    </lineage>
</organism>
<evidence type="ECO:0000256" key="1">
    <source>
        <dbReference type="ARBA" id="ARBA00004146"/>
    </source>
</evidence>
<sequence>MLSSTSAYSMPPSGLHNQACVVRSHSMSSSRHPHISSTLPSSSVVISSSTTVVPSVIIQPHTRHMTSHNQSSKSSGDLVIGQSSSSLRHNYHQPSSLTPTSSLTTKPSSIVISTTSNCTESCSNLISNQSHSSNLSHHSSAGGMDRELGAQRDRQIRLASVHTDLSLDLPPSIPLPDGEEIPYGSSSRLHIRDSEQVRFKHPDYISETRNR</sequence>
<dbReference type="STRING" id="121845.A0A3Q0IKA5"/>
<evidence type="ECO:0000256" key="9">
    <source>
        <dbReference type="SAM" id="MobiDB-lite"/>
    </source>
</evidence>
<dbReference type="GeneID" id="103505608"/>
<evidence type="ECO:0000313" key="10">
    <source>
        <dbReference type="Proteomes" id="UP000079169"/>
    </source>
</evidence>
<accession>A0A3Q0IKA5</accession>
<keyword evidence="4" id="KW-0812">Transmembrane</keyword>
<dbReference type="RefSeq" id="XP_026676701.1">
    <property type="nucleotide sequence ID" value="XM_026820900.1"/>
</dbReference>
<keyword evidence="5" id="KW-0734">Signal transduction inhibitor</keyword>
<feature type="compositionally biased region" description="Low complexity" evidence="9">
    <location>
        <begin position="94"/>
        <end position="108"/>
    </location>
</feature>
<dbReference type="GO" id="GO:0000139">
    <property type="term" value="C:Golgi membrane"/>
    <property type="evidence" value="ECO:0007669"/>
    <property type="project" value="TreeGrafter"/>
</dbReference>
<dbReference type="PANTHER" id="PTHR16514">
    <property type="entry name" value="LOW DENSITY LIPOPROTEIN RECEPTOR CLASS A DOMAIN-CONTAINING 4A"/>
    <property type="match status" value="1"/>
</dbReference>
<dbReference type="InterPro" id="IPR043445">
    <property type="entry name" value="TMEPAI/LRAD4"/>
</dbReference>
<comment type="similarity">
    <text evidence="3">Belongs to the PMEPA1 family.</text>
</comment>